<evidence type="ECO:0000256" key="1">
    <source>
        <dbReference type="SAM" id="MobiDB-lite"/>
    </source>
</evidence>
<proteinExistence type="predicted"/>
<sequence>MSIMNYWPSHENIVQCIRNEAEELQDDVLLAVHEPMVLTRRDVNNNQELFRDEDLFIQLLSTERAIPLIGRSGMGKSHLVRWLDCRLKSYLQANGLLEQWEVIRIPKNASLRQVLLLILRNLHGGLFDDARKRVDDVAQAHSAKDLADLLLTMMSHQLQSMYEQAMAEGMEYESQGKEIPVERLGRLEAIIEEVENGIGNLITDPNFKLNLLKPQHCIYRRASRMSDGLKEGDEEHDNYELVPADLFFQDNIDDLSSLAREYVRHSRIDEYDNEKARAQAVGVLNEAMHVALKSLFAKLFTFNGGNFQELFQEIRRELLAQDRRLVILVEDMAAISAIEDVLIDSLIEEGIRDGVKTLCPVHSVIAVTDNYPGYKRRQETLMTRAGYEWIIESIGRDDNEERIVSLCGRYLNAARHGAAALKQSRGLGLAEWPPVWQDEETPEWLADFGSTAKQGVPLFPFNRNAIRALAVKNCRDSSGQLVFNPRIVINRILLDILRDCRVEAERGSFPPPNLAGITADAEIQSKINQLTINRVASAASLTALWGYGCDSWDEISKQLPQGVAKAFGLEELAAGLSGKKPLSMIEENPPRTTNKTDLGDPQKKNSVTDKKKPEKLEESETITALPFVRHLKAWVNNKVVLPQDVARDLRAGLNRCYELYAQTEFFSMVDRPSLLERIIPLISLPLAASDPSNFIVKFYDSKDLDDPLRRIEIFNVSQAVLRIQHYDSLGKGFNYPEALEDYAHYENFVSWWVPQATEIAVNHARARKLKPALHNHYQKALLLGLLTGKENPAELVDTLCLTQKGVGRIEGRPRGRTPDTNPSDLCFYGLEANQKPHTSAKVAETRQTALQGWDKARDAWLAQVAVPELSYGLSSARALEADVVTMALKEIQREPLGAEVQRAAEAARREIALTIENAQLFANVKNQDELIALLDDWLAFIEAVRASYYPAESDQVRNSIWLMGEIEALKVDVEASLNTLMTLNSFVRQNDTYMLWHDITHLDGDVVHRIGNLLAQWQSIQSKIRFTLQQINSRGDAPKLESARKQVEERLKNLATDISASGVNE</sequence>
<feature type="region of interest" description="Disordered" evidence="1">
    <location>
        <begin position="580"/>
        <end position="615"/>
    </location>
</feature>
<organism evidence="2">
    <name type="scientific">Aeromonas caviae</name>
    <name type="common">Aeromonas punctata</name>
    <dbReference type="NCBI Taxonomy" id="648"/>
    <lineage>
        <taxon>Bacteria</taxon>
        <taxon>Pseudomonadati</taxon>
        <taxon>Pseudomonadota</taxon>
        <taxon>Gammaproteobacteria</taxon>
        <taxon>Aeromonadales</taxon>
        <taxon>Aeromonadaceae</taxon>
        <taxon>Aeromonas</taxon>
    </lineage>
</organism>
<dbReference type="NCBIfam" id="NF041065">
    <property type="entry name" value="DpdH"/>
    <property type="match status" value="1"/>
</dbReference>
<reference evidence="2" key="1">
    <citation type="submission" date="2020-12" db="EMBL/GenBank/DDBJ databases">
        <title>GES Beta-lactamases isolated from hospital effluents in Brazil.</title>
        <authorList>
            <person name="Conte D."/>
            <person name="Mesa D."/>
            <person name="Palmeiro J.K."/>
            <person name="Dalla-Costa L.M."/>
        </authorList>
    </citation>
    <scope>NUCLEOTIDE SEQUENCE [LARGE SCALE GENOMIC DNA]</scope>
    <source>
        <strain evidence="2">Aero21</strain>
    </source>
</reference>
<dbReference type="AlphaFoldDB" id="A0A7T4C4E4"/>
<evidence type="ECO:0000313" key="2">
    <source>
        <dbReference type="EMBL" id="QQA62654.1"/>
    </source>
</evidence>
<accession>A0A7T4C4E4</accession>
<gene>
    <name evidence="2" type="ORF">JC965_09475</name>
</gene>
<dbReference type="EMBL" id="CP065937">
    <property type="protein sequence ID" value="QQA62654.1"/>
    <property type="molecule type" value="Genomic_DNA"/>
</dbReference>
<name>A0A7T4C4E4_AERCA</name>
<protein>
    <submittedName>
        <fullName evidence="2">Uncharacterized protein</fullName>
    </submittedName>
</protein>
<feature type="compositionally biased region" description="Basic and acidic residues" evidence="1">
    <location>
        <begin position="597"/>
        <end position="615"/>
    </location>
</feature>